<feature type="domain" description="DUF6948" evidence="1">
    <location>
        <begin position="75"/>
        <end position="157"/>
    </location>
</feature>
<sequence>MHIGEPFSWKPAAFEGSNGIMIVTTKETTAHGRVVYINEAHRYFTAEDINGKKLRESFKILTKIRRYFIMNNKQDYIIRCDRAGVFFGKIKERTGSEVTMTEVRKIWSWDGACAVEQLAQDGTKAPGNCRFTVTIPEMTVLGAIQIIPCTDAASASLRGVKEWKR</sequence>
<dbReference type="InterPro" id="IPR054226">
    <property type="entry name" value="DUF6948"/>
</dbReference>
<reference evidence="2" key="1">
    <citation type="journal article" date="2021" name="Proc. Natl. Acad. Sci. U.S.A.">
        <title>A Catalog of Tens of Thousands of Viruses from Human Metagenomes Reveals Hidden Associations with Chronic Diseases.</title>
        <authorList>
            <person name="Tisza M.J."/>
            <person name="Buck C.B."/>
        </authorList>
    </citation>
    <scope>NUCLEOTIDE SEQUENCE</scope>
    <source>
        <strain evidence="2">CtVCm11</strain>
    </source>
</reference>
<evidence type="ECO:0000259" key="1">
    <source>
        <dbReference type="Pfam" id="PF22253"/>
    </source>
</evidence>
<evidence type="ECO:0000313" key="2">
    <source>
        <dbReference type="EMBL" id="DAE19893.1"/>
    </source>
</evidence>
<accession>A0A8S5QMA7</accession>
<organism evidence="2">
    <name type="scientific">Siphoviridae sp. ctVCm11</name>
    <dbReference type="NCBI Taxonomy" id="2826358"/>
    <lineage>
        <taxon>Viruses</taxon>
        <taxon>Duplodnaviria</taxon>
        <taxon>Heunggongvirae</taxon>
        <taxon>Uroviricota</taxon>
        <taxon>Caudoviricetes</taxon>
    </lineage>
</organism>
<protein>
    <recommendedName>
        <fullName evidence="1">DUF6948 domain-containing protein</fullName>
    </recommendedName>
</protein>
<name>A0A8S5QMA7_9CAUD</name>
<dbReference type="EMBL" id="BK015688">
    <property type="protein sequence ID" value="DAE19893.1"/>
    <property type="molecule type" value="Genomic_DNA"/>
</dbReference>
<dbReference type="Pfam" id="PF22253">
    <property type="entry name" value="DUF6948"/>
    <property type="match status" value="1"/>
</dbReference>
<proteinExistence type="predicted"/>